<dbReference type="InterPro" id="IPR039425">
    <property type="entry name" value="RNA_pol_sigma-70-like"/>
</dbReference>
<evidence type="ECO:0000256" key="5">
    <source>
        <dbReference type="ARBA" id="ARBA00023163"/>
    </source>
</evidence>
<dbReference type="Gene3D" id="1.10.1740.10">
    <property type="match status" value="1"/>
</dbReference>
<dbReference type="AlphaFoldDB" id="A0A2W5F2S7"/>
<dbReference type="InterPro" id="IPR036388">
    <property type="entry name" value="WH-like_DNA-bd_sf"/>
</dbReference>
<dbReference type="Proteomes" id="UP000249645">
    <property type="component" value="Unassembled WGS sequence"/>
</dbReference>
<proteinExistence type="inferred from homology"/>
<keyword evidence="2 6" id="KW-0805">Transcription regulation</keyword>
<dbReference type="InterPro" id="IPR013249">
    <property type="entry name" value="RNA_pol_sigma70_r4_t2"/>
</dbReference>
<evidence type="ECO:0000256" key="2">
    <source>
        <dbReference type="ARBA" id="ARBA00023015"/>
    </source>
</evidence>
<dbReference type="InterPro" id="IPR007627">
    <property type="entry name" value="RNA_pol_sigma70_r2"/>
</dbReference>
<name>A0A2W5F2S7_9SPHI</name>
<evidence type="ECO:0000259" key="7">
    <source>
        <dbReference type="Pfam" id="PF04542"/>
    </source>
</evidence>
<dbReference type="SUPFAM" id="SSF88659">
    <property type="entry name" value="Sigma3 and sigma4 domains of RNA polymerase sigma factors"/>
    <property type="match status" value="1"/>
</dbReference>
<comment type="similarity">
    <text evidence="1 6">Belongs to the sigma-70 factor family. ECF subfamily.</text>
</comment>
<evidence type="ECO:0000313" key="9">
    <source>
        <dbReference type="EMBL" id="PZP49073.1"/>
    </source>
</evidence>
<keyword evidence="4 6" id="KW-0238">DNA-binding</keyword>
<comment type="caution">
    <text evidence="9">The sequence shown here is derived from an EMBL/GenBank/DDBJ whole genome shotgun (WGS) entry which is preliminary data.</text>
</comment>
<reference evidence="9 10" key="1">
    <citation type="submission" date="2017-11" db="EMBL/GenBank/DDBJ databases">
        <title>Infants hospitalized years apart are colonized by the same room-sourced microbial strains.</title>
        <authorList>
            <person name="Brooks B."/>
            <person name="Olm M.R."/>
            <person name="Firek B.A."/>
            <person name="Baker R."/>
            <person name="Thomas B.C."/>
            <person name="Morowitz M.J."/>
            <person name="Banfield J.F."/>
        </authorList>
    </citation>
    <scope>NUCLEOTIDE SEQUENCE [LARGE SCALE GENOMIC DNA]</scope>
    <source>
        <strain evidence="9">S2_009_000_R2_76</strain>
    </source>
</reference>
<dbReference type="GO" id="GO:0016987">
    <property type="term" value="F:sigma factor activity"/>
    <property type="evidence" value="ECO:0007669"/>
    <property type="project" value="UniProtKB-KW"/>
</dbReference>
<evidence type="ECO:0000256" key="1">
    <source>
        <dbReference type="ARBA" id="ARBA00010641"/>
    </source>
</evidence>
<keyword evidence="3 6" id="KW-0731">Sigma factor</keyword>
<dbReference type="PANTHER" id="PTHR43133:SF51">
    <property type="entry name" value="RNA POLYMERASE SIGMA FACTOR"/>
    <property type="match status" value="1"/>
</dbReference>
<organism evidence="9 10">
    <name type="scientific">Pseudopedobacter saltans</name>
    <dbReference type="NCBI Taxonomy" id="151895"/>
    <lineage>
        <taxon>Bacteria</taxon>
        <taxon>Pseudomonadati</taxon>
        <taxon>Bacteroidota</taxon>
        <taxon>Sphingobacteriia</taxon>
        <taxon>Sphingobacteriales</taxon>
        <taxon>Sphingobacteriaceae</taxon>
        <taxon>Pseudopedobacter</taxon>
    </lineage>
</organism>
<dbReference type="SUPFAM" id="SSF88946">
    <property type="entry name" value="Sigma2 domain of RNA polymerase sigma factors"/>
    <property type="match status" value="1"/>
</dbReference>
<sequence>MSAESDILIISDVLRGNTQAFAQLVDRYQQYVFTLAYRLIPNREDAEEIAQDSFVKAFRYLADFRQESKFSTWLYTIVQRNAISFLRKKQINIQPIDNKEFLIPENNNTLNTLQAKSDKQMINEALSLLKPEDSSILSLFYLQEQSLEEIGQILGIETGAAKVRLFRARQKMKQVIESNFAELKQSIH</sequence>
<dbReference type="InterPro" id="IPR013324">
    <property type="entry name" value="RNA_pol_sigma_r3/r4-like"/>
</dbReference>
<dbReference type="InterPro" id="IPR000838">
    <property type="entry name" value="RNA_pol_sigma70_ECF_CS"/>
</dbReference>
<dbReference type="CDD" id="cd06171">
    <property type="entry name" value="Sigma70_r4"/>
    <property type="match status" value="1"/>
</dbReference>
<dbReference type="PANTHER" id="PTHR43133">
    <property type="entry name" value="RNA POLYMERASE ECF-TYPE SIGMA FACTO"/>
    <property type="match status" value="1"/>
</dbReference>
<dbReference type="GO" id="GO:0003677">
    <property type="term" value="F:DNA binding"/>
    <property type="evidence" value="ECO:0007669"/>
    <property type="project" value="UniProtKB-KW"/>
</dbReference>
<gene>
    <name evidence="9" type="ORF">DI598_08695</name>
</gene>
<dbReference type="InterPro" id="IPR014284">
    <property type="entry name" value="RNA_pol_sigma-70_dom"/>
</dbReference>
<dbReference type="Pfam" id="PF08281">
    <property type="entry name" value="Sigma70_r4_2"/>
    <property type="match status" value="1"/>
</dbReference>
<dbReference type="NCBIfam" id="TIGR02937">
    <property type="entry name" value="sigma70-ECF"/>
    <property type="match status" value="1"/>
</dbReference>
<evidence type="ECO:0000259" key="8">
    <source>
        <dbReference type="Pfam" id="PF08281"/>
    </source>
</evidence>
<dbReference type="Pfam" id="PF04542">
    <property type="entry name" value="Sigma70_r2"/>
    <property type="match status" value="1"/>
</dbReference>
<dbReference type="Gene3D" id="1.10.10.10">
    <property type="entry name" value="Winged helix-like DNA-binding domain superfamily/Winged helix DNA-binding domain"/>
    <property type="match status" value="1"/>
</dbReference>
<evidence type="ECO:0000256" key="4">
    <source>
        <dbReference type="ARBA" id="ARBA00023125"/>
    </source>
</evidence>
<dbReference type="PROSITE" id="PS01063">
    <property type="entry name" value="SIGMA70_ECF"/>
    <property type="match status" value="1"/>
</dbReference>
<dbReference type="EMBL" id="QFOI01000129">
    <property type="protein sequence ID" value="PZP49073.1"/>
    <property type="molecule type" value="Genomic_DNA"/>
</dbReference>
<evidence type="ECO:0000313" key="10">
    <source>
        <dbReference type="Proteomes" id="UP000249645"/>
    </source>
</evidence>
<dbReference type="GO" id="GO:0006352">
    <property type="term" value="P:DNA-templated transcription initiation"/>
    <property type="evidence" value="ECO:0007669"/>
    <property type="project" value="InterPro"/>
</dbReference>
<keyword evidence="5 6" id="KW-0804">Transcription</keyword>
<dbReference type="InterPro" id="IPR013325">
    <property type="entry name" value="RNA_pol_sigma_r2"/>
</dbReference>
<protein>
    <recommendedName>
        <fullName evidence="6">RNA polymerase sigma factor</fullName>
    </recommendedName>
</protein>
<evidence type="ECO:0000256" key="6">
    <source>
        <dbReference type="RuleBase" id="RU000716"/>
    </source>
</evidence>
<accession>A0A2W5F2S7</accession>
<evidence type="ECO:0000256" key="3">
    <source>
        <dbReference type="ARBA" id="ARBA00023082"/>
    </source>
</evidence>
<feature type="domain" description="RNA polymerase sigma-70 region 2" evidence="7">
    <location>
        <begin position="24"/>
        <end position="90"/>
    </location>
</feature>
<feature type="domain" description="RNA polymerase sigma factor 70 region 4 type 2" evidence="8">
    <location>
        <begin position="120"/>
        <end position="172"/>
    </location>
</feature>